<accession>A0ABP2MY87</accession>
<name>A0ABP2MY87_AERSS</name>
<keyword evidence="2" id="KW-1185">Reference proteome</keyword>
<gene>
    <name evidence="1" type="ORF">IYQ_15273</name>
</gene>
<protein>
    <submittedName>
        <fullName evidence="1">TniA transposase</fullName>
    </submittedName>
</protein>
<evidence type="ECO:0000313" key="2">
    <source>
        <dbReference type="Proteomes" id="UP000006428"/>
    </source>
</evidence>
<sequence length="83" mass="9467">MSHKQLVLQPGKRVSYQGRSFRIVKLLSLQLAELIAEDNHEVINACITKLQAPEAEVIKRPELTLIDDNAWEIARARMSIIMN</sequence>
<reference evidence="1 2" key="1">
    <citation type="journal article" date="2012" name="Front. Microbiol.">
        <title>Draft Genome Sequence of the Virulent Strain 01-B526 of the Fish Pathogen Aeromonas salmonicida.</title>
        <authorList>
            <person name="Charette S.J."/>
            <person name="Brochu F."/>
            <person name="Boyle B."/>
            <person name="Filion G."/>
            <person name="Tanaka K.H."/>
            <person name="Derome N."/>
        </authorList>
    </citation>
    <scope>NUCLEOTIDE SEQUENCE [LARGE SCALE GENOMIC DNA]</scope>
    <source>
        <strain evidence="1 2">01-B526</strain>
    </source>
</reference>
<organism evidence="1 2">
    <name type="scientific">Aeromonas salmonicida subsp. salmonicida 01-B526</name>
    <dbReference type="NCBI Taxonomy" id="1076135"/>
    <lineage>
        <taxon>Bacteria</taxon>
        <taxon>Pseudomonadati</taxon>
        <taxon>Pseudomonadota</taxon>
        <taxon>Gammaproteobacteria</taxon>
        <taxon>Aeromonadales</taxon>
        <taxon>Aeromonadaceae</taxon>
        <taxon>Aeromonas</taxon>
    </lineage>
</organism>
<feature type="non-terminal residue" evidence="1">
    <location>
        <position position="83"/>
    </location>
</feature>
<proteinExistence type="predicted"/>
<dbReference type="EMBL" id="AGVO01000057">
    <property type="protein sequence ID" value="EHI51629.1"/>
    <property type="molecule type" value="Genomic_DNA"/>
</dbReference>
<evidence type="ECO:0000313" key="1">
    <source>
        <dbReference type="EMBL" id="EHI51629.1"/>
    </source>
</evidence>
<comment type="caution">
    <text evidence="1">The sequence shown here is derived from an EMBL/GenBank/DDBJ whole genome shotgun (WGS) entry which is preliminary data.</text>
</comment>
<dbReference type="Proteomes" id="UP000006428">
    <property type="component" value="Unassembled WGS sequence"/>
</dbReference>